<accession>A0AAD2G0A2</accession>
<keyword evidence="3" id="KW-1185">Reference proteome</keyword>
<gene>
    <name evidence="2" type="ORF">CYCCA115_LOCUS16834</name>
</gene>
<dbReference type="AlphaFoldDB" id="A0AAD2G0A2"/>
<evidence type="ECO:0000256" key="1">
    <source>
        <dbReference type="SAM" id="MobiDB-lite"/>
    </source>
</evidence>
<comment type="caution">
    <text evidence="2">The sequence shown here is derived from an EMBL/GenBank/DDBJ whole genome shotgun (WGS) entry which is preliminary data.</text>
</comment>
<evidence type="ECO:0000313" key="2">
    <source>
        <dbReference type="EMBL" id="CAJ1957688.1"/>
    </source>
</evidence>
<name>A0AAD2G0A2_9STRA</name>
<organism evidence="2 3">
    <name type="scientific">Cylindrotheca closterium</name>
    <dbReference type="NCBI Taxonomy" id="2856"/>
    <lineage>
        <taxon>Eukaryota</taxon>
        <taxon>Sar</taxon>
        <taxon>Stramenopiles</taxon>
        <taxon>Ochrophyta</taxon>
        <taxon>Bacillariophyta</taxon>
        <taxon>Bacillariophyceae</taxon>
        <taxon>Bacillariophycidae</taxon>
        <taxon>Bacillariales</taxon>
        <taxon>Bacillariaceae</taxon>
        <taxon>Cylindrotheca</taxon>
    </lineage>
</organism>
<proteinExistence type="predicted"/>
<protein>
    <submittedName>
        <fullName evidence="2">Uncharacterized protein</fullName>
    </submittedName>
</protein>
<sequence>MESKDNEAAVTKQGKRRKNSGKKTSAVTPIESTLDESKDEVSIVGRNVDSEPANPDGSDMSNSDSEDDNNKEEVTEYYDKKKRVELWAVYKERFGKQPQKLRMRDIVQVLRKDDLENEKENHTANNIASRPTTVI</sequence>
<evidence type="ECO:0000313" key="3">
    <source>
        <dbReference type="Proteomes" id="UP001295423"/>
    </source>
</evidence>
<feature type="compositionally biased region" description="Polar residues" evidence="1">
    <location>
        <begin position="22"/>
        <end position="31"/>
    </location>
</feature>
<reference evidence="2" key="1">
    <citation type="submission" date="2023-08" db="EMBL/GenBank/DDBJ databases">
        <authorList>
            <person name="Audoor S."/>
            <person name="Bilcke G."/>
        </authorList>
    </citation>
    <scope>NUCLEOTIDE SEQUENCE</scope>
</reference>
<feature type="region of interest" description="Disordered" evidence="1">
    <location>
        <begin position="1"/>
        <end position="75"/>
    </location>
</feature>
<dbReference type="EMBL" id="CAKOGP040001949">
    <property type="protein sequence ID" value="CAJ1957688.1"/>
    <property type="molecule type" value="Genomic_DNA"/>
</dbReference>
<dbReference type="Proteomes" id="UP001295423">
    <property type="component" value="Unassembled WGS sequence"/>
</dbReference>